<protein>
    <submittedName>
        <fullName evidence="1">Uncharacterized protein</fullName>
    </submittedName>
</protein>
<reference evidence="1 2" key="1">
    <citation type="submission" date="2016-11" db="EMBL/GenBank/DDBJ databases">
        <title>Draft Genome Sequences of Nine Cyanobacterial Strains from Diverse Habitats.</title>
        <authorList>
            <person name="Zhu T."/>
            <person name="Hou S."/>
            <person name="Lu X."/>
            <person name="Hess W.R."/>
        </authorList>
    </citation>
    <scope>NUCLEOTIDE SEQUENCE [LARGE SCALE GENOMIC DNA]</scope>
    <source>
        <strain evidence="1 2">IAM M-71</strain>
    </source>
</reference>
<dbReference type="OrthoDB" id="532730at2"/>
<dbReference type="Proteomes" id="UP000185860">
    <property type="component" value="Unassembled WGS sequence"/>
</dbReference>
<evidence type="ECO:0000313" key="2">
    <source>
        <dbReference type="Proteomes" id="UP000185860"/>
    </source>
</evidence>
<evidence type="ECO:0000313" key="1">
    <source>
        <dbReference type="EMBL" id="OKH40109.1"/>
    </source>
</evidence>
<sequence length="88" mass="10160">MKIHLSSLPRYTKNQTVSFFGGMGKIINYHPEVNSWQYAIQMELGPEPDFGRIGYETTILLSEAEINAVLQQEKFNEKLCSQKSRKSY</sequence>
<organism evidence="1 2">
    <name type="scientific">[Phormidium ambiguum] IAM M-71</name>
    <dbReference type="NCBI Taxonomy" id="454136"/>
    <lineage>
        <taxon>Bacteria</taxon>
        <taxon>Bacillati</taxon>
        <taxon>Cyanobacteriota</taxon>
        <taxon>Cyanophyceae</taxon>
        <taxon>Oscillatoriophycideae</taxon>
        <taxon>Aerosakkonematales</taxon>
        <taxon>Aerosakkonemataceae</taxon>
        <taxon>Floridanema</taxon>
    </lineage>
</organism>
<dbReference type="STRING" id="454136.NIES2119_04075"/>
<accession>A0A1U7IRX3</accession>
<dbReference type="AlphaFoldDB" id="A0A1U7IRX3"/>
<dbReference type="RefSeq" id="WP_073592172.1">
    <property type="nucleotide sequence ID" value="NZ_MRCE01000003.1"/>
</dbReference>
<proteinExistence type="predicted"/>
<comment type="caution">
    <text evidence="1">The sequence shown here is derived from an EMBL/GenBank/DDBJ whole genome shotgun (WGS) entry which is preliminary data.</text>
</comment>
<name>A0A1U7IRX3_9CYAN</name>
<gene>
    <name evidence="1" type="ORF">NIES2119_04075</name>
</gene>
<dbReference type="EMBL" id="MRCE01000003">
    <property type="protein sequence ID" value="OKH40109.1"/>
    <property type="molecule type" value="Genomic_DNA"/>
</dbReference>